<dbReference type="InterPro" id="IPR007318">
    <property type="entry name" value="Phopholipid_MeTrfase"/>
</dbReference>
<keyword evidence="2 5" id="KW-0812">Transmembrane</keyword>
<feature type="transmembrane region" description="Helical" evidence="5">
    <location>
        <begin position="41"/>
        <end position="64"/>
    </location>
</feature>
<dbReference type="PANTHER" id="PTHR12714">
    <property type="entry name" value="PROTEIN-S ISOPRENYLCYSTEINE O-METHYLTRANSFERASE"/>
    <property type="match status" value="1"/>
</dbReference>
<keyword evidence="7" id="KW-1185">Reference proteome</keyword>
<dbReference type="AlphaFoldDB" id="H8KU69"/>
<protein>
    <recommendedName>
        <fullName evidence="8">Isoprenylcysteine carboxyl methyltransferase (ICMT) family protein</fullName>
    </recommendedName>
</protein>
<reference evidence="6" key="1">
    <citation type="submission" date="2012-02" db="EMBL/GenBank/DDBJ databases">
        <title>The complete genome of Solitalea canadensis DSM 3403.</title>
        <authorList>
            <consortium name="US DOE Joint Genome Institute (JGI-PGF)"/>
            <person name="Lucas S."/>
            <person name="Copeland A."/>
            <person name="Lapidus A."/>
            <person name="Glavina del Rio T."/>
            <person name="Dalin E."/>
            <person name="Tice H."/>
            <person name="Bruce D."/>
            <person name="Goodwin L."/>
            <person name="Pitluck S."/>
            <person name="Peters L."/>
            <person name="Ovchinnikova G."/>
            <person name="Lu M."/>
            <person name="Kyrpides N."/>
            <person name="Mavromatis K."/>
            <person name="Ivanova N."/>
            <person name="Brettin T."/>
            <person name="Detter J.C."/>
            <person name="Han C."/>
            <person name="Larimer F."/>
            <person name="Land M."/>
            <person name="Hauser L."/>
            <person name="Markowitz V."/>
            <person name="Cheng J.-F."/>
            <person name="Hugenholtz P."/>
            <person name="Woyke T."/>
            <person name="Wu D."/>
            <person name="Spring S."/>
            <person name="Schroeder M."/>
            <person name="Kopitz M."/>
            <person name="Brambilla E."/>
            <person name="Klenk H.-P."/>
            <person name="Eisen J.A."/>
        </authorList>
    </citation>
    <scope>NUCLEOTIDE SEQUENCE</scope>
    <source>
        <strain evidence="6">DSM 3403</strain>
    </source>
</reference>
<dbReference type="STRING" id="929556.Solca_2127"/>
<evidence type="ECO:0000256" key="5">
    <source>
        <dbReference type="SAM" id="Phobius"/>
    </source>
</evidence>
<evidence type="ECO:0000313" key="6">
    <source>
        <dbReference type="EMBL" id="AFD07181.1"/>
    </source>
</evidence>
<dbReference type="eggNOG" id="COG2020">
    <property type="taxonomic scope" value="Bacteria"/>
</dbReference>
<evidence type="ECO:0000256" key="3">
    <source>
        <dbReference type="ARBA" id="ARBA00022989"/>
    </source>
</evidence>
<keyword evidence="4 5" id="KW-0472">Membrane</keyword>
<dbReference type="EMBL" id="CP003349">
    <property type="protein sequence ID" value="AFD07181.1"/>
    <property type="molecule type" value="Genomic_DNA"/>
</dbReference>
<dbReference type="KEGG" id="scn:Solca_2127"/>
<name>H8KU69_SOLCM</name>
<dbReference type="Pfam" id="PF04191">
    <property type="entry name" value="PEMT"/>
    <property type="match status" value="1"/>
</dbReference>
<dbReference type="PANTHER" id="PTHR12714:SF9">
    <property type="entry name" value="PROTEIN-S-ISOPRENYLCYSTEINE O-METHYLTRANSFERASE"/>
    <property type="match status" value="1"/>
</dbReference>
<dbReference type="GO" id="GO:0012505">
    <property type="term" value="C:endomembrane system"/>
    <property type="evidence" value="ECO:0007669"/>
    <property type="project" value="UniProtKB-SubCell"/>
</dbReference>
<dbReference type="HOGENOM" id="CLU_065200_4_1_10"/>
<evidence type="ECO:0000256" key="4">
    <source>
        <dbReference type="ARBA" id="ARBA00023136"/>
    </source>
</evidence>
<feature type="transmembrane region" description="Helical" evidence="5">
    <location>
        <begin position="112"/>
        <end position="131"/>
    </location>
</feature>
<accession>H8KU69</accession>
<dbReference type="OrthoDB" id="9809773at2"/>
<dbReference type="Gene3D" id="1.20.120.1630">
    <property type="match status" value="1"/>
</dbReference>
<evidence type="ECO:0000256" key="1">
    <source>
        <dbReference type="ARBA" id="ARBA00004127"/>
    </source>
</evidence>
<gene>
    <name evidence="6" type="ordered locus">Solca_2127</name>
</gene>
<evidence type="ECO:0000256" key="2">
    <source>
        <dbReference type="ARBA" id="ARBA00022692"/>
    </source>
</evidence>
<dbReference type="GO" id="GO:0016740">
    <property type="term" value="F:transferase activity"/>
    <property type="evidence" value="ECO:0007669"/>
    <property type="project" value="UniProtKB-ARBA"/>
</dbReference>
<sequence>MPQPSIIKHIRDILILPFTMTVIIPYLCYDKTQMLFIANPFFIVLGVLFLLTGLSLFIWTVYLFRTFGKGTLAPWTPTQTLVIKGPYKYCRNPMITGVFFILLGETLTLNSVNLLIFAAIFFIINTIYFILKEEPDLKERFGGDYQKYKEHVPRWIPRLKPYTGLE</sequence>
<evidence type="ECO:0000313" key="7">
    <source>
        <dbReference type="Proteomes" id="UP000007590"/>
    </source>
</evidence>
<organism evidence="6 7">
    <name type="scientific">Solitalea canadensis (strain ATCC 29591 / DSM 3403 / JCM 21819 / LMG 8368 / NBRC 15130 / NCIMB 12057 / USAM 9D)</name>
    <name type="common">Flexibacter canadensis</name>
    <dbReference type="NCBI Taxonomy" id="929556"/>
    <lineage>
        <taxon>Bacteria</taxon>
        <taxon>Pseudomonadati</taxon>
        <taxon>Bacteroidota</taxon>
        <taxon>Sphingobacteriia</taxon>
        <taxon>Sphingobacteriales</taxon>
        <taxon>Sphingobacteriaceae</taxon>
        <taxon>Solitalea</taxon>
    </lineage>
</organism>
<evidence type="ECO:0008006" key="8">
    <source>
        <dbReference type="Google" id="ProtNLM"/>
    </source>
</evidence>
<dbReference type="Proteomes" id="UP000007590">
    <property type="component" value="Chromosome"/>
</dbReference>
<comment type="subcellular location">
    <subcellularLocation>
        <location evidence="1">Endomembrane system</location>
        <topology evidence="1">Multi-pass membrane protein</topology>
    </subcellularLocation>
</comment>
<keyword evidence="3 5" id="KW-1133">Transmembrane helix</keyword>
<feature type="transmembrane region" description="Helical" evidence="5">
    <location>
        <begin position="12"/>
        <end position="29"/>
    </location>
</feature>
<proteinExistence type="predicted"/>